<dbReference type="AlphaFoldDB" id="A0A3A6T1M1"/>
<evidence type="ECO:0000313" key="5">
    <source>
        <dbReference type="Proteomes" id="UP000273022"/>
    </source>
</evidence>
<dbReference type="Gene3D" id="3.40.190.10">
    <property type="entry name" value="Periplasmic binding protein-like II"/>
    <property type="match status" value="4"/>
</dbReference>
<dbReference type="Proteomes" id="UP000273022">
    <property type="component" value="Unassembled WGS sequence"/>
</dbReference>
<dbReference type="SUPFAM" id="SSF53850">
    <property type="entry name" value="Periplasmic binding protein-like II"/>
    <property type="match status" value="2"/>
</dbReference>
<feature type="non-terminal residue" evidence="4">
    <location>
        <position position="485"/>
    </location>
</feature>
<evidence type="ECO:0000256" key="2">
    <source>
        <dbReference type="ARBA" id="ARBA00022729"/>
    </source>
</evidence>
<proteinExistence type="inferred from homology"/>
<dbReference type="Pfam" id="PF00497">
    <property type="entry name" value="SBP_bac_3"/>
    <property type="match status" value="1"/>
</dbReference>
<name>A0A3A6T1M1_9GAMM</name>
<organism evidence="4 5">
    <name type="scientific">Parashewanella spongiae</name>
    <dbReference type="NCBI Taxonomy" id="342950"/>
    <lineage>
        <taxon>Bacteria</taxon>
        <taxon>Pseudomonadati</taxon>
        <taxon>Pseudomonadota</taxon>
        <taxon>Gammaproteobacteria</taxon>
        <taxon>Alteromonadales</taxon>
        <taxon>Shewanellaceae</taxon>
        <taxon>Parashewanella</taxon>
    </lineage>
</organism>
<dbReference type="RefSeq" id="WP_133372226.1">
    <property type="nucleotide sequence ID" value="NZ_ML064787.1"/>
</dbReference>
<evidence type="ECO:0000313" key="4">
    <source>
        <dbReference type="EMBL" id="RJY04916.1"/>
    </source>
</evidence>
<sequence length="485" mass="55407">MKSYLLTVFYIFFSFLSFNVNSEETPLTIAVSAESFPYQYKSEQGNPNGLLIDLWKEWSKVNNRKVEFKLLKWQPSLDAVKDGTADIHAGMAMTEERKSDFIFGPKIVNVTTHLYLHQSLANKNKIEQLAPYQIGIVKGSAHKGKLDGVGVKFSYKEFLSRSDLLNAAIKGEILVFAGMEGFLRKREREENVTSLYPLESRLVISEVNLHPVVRANNVKLLQKIKNGFNRIPNTRIEQLQQHWLGNESRASGISIALVKDNNPYSDIGADGLPHGMLVDMWRSWGQKVGKDVNFIFFDAPDGREALQNGQVEIALSNTSSDELPESLMHSWRLFNVKHRFFAYKKPLKKMQDINNLSVGVLSTSNYLEIIKRQFPKITITEFNSIQEMIQSSENNEIRGFIAPAAWAQHQLLKLKVWADFFQEPNIEYVDAVHSLIQEKNIGLKGTSDLESTNQYFKFFCHTCKGWYPVTFIEKLKGTRLQPALE</sequence>
<accession>A0A3A6T1M1</accession>
<reference evidence="4 5" key="1">
    <citation type="submission" date="2018-09" db="EMBL/GenBank/DDBJ databases">
        <title>Phylogeny of the Shewanellaceae, and recommendation for two new genera, Pseudoshewanella and Parashewanella.</title>
        <authorList>
            <person name="Wang G."/>
        </authorList>
    </citation>
    <scope>NUCLEOTIDE SEQUENCE [LARGE SCALE GENOMIC DNA]</scope>
    <source>
        <strain evidence="4 5">KCTC 22492</strain>
    </source>
</reference>
<keyword evidence="5" id="KW-1185">Reference proteome</keyword>
<gene>
    <name evidence="4" type="ORF">D5R81_19025</name>
</gene>
<dbReference type="SMART" id="SM00062">
    <property type="entry name" value="PBPb"/>
    <property type="match status" value="1"/>
</dbReference>
<dbReference type="EMBL" id="QYYH01000204">
    <property type="protein sequence ID" value="RJY04916.1"/>
    <property type="molecule type" value="Genomic_DNA"/>
</dbReference>
<dbReference type="CDD" id="cd13706">
    <property type="entry name" value="PBP2_HisK_like_1"/>
    <property type="match status" value="1"/>
</dbReference>
<dbReference type="InterPro" id="IPR001638">
    <property type="entry name" value="Solute-binding_3/MltF_N"/>
</dbReference>
<dbReference type="PANTHER" id="PTHR35936">
    <property type="entry name" value="MEMBRANE-BOUND LYTIC MUREIN TRANSGLYCOSYLASE F"/>
    <property type="match status" value="1"/>
</dbReference>
<evidence type="ECO:0000259" key="3">
    <source>
        <dbReference type="SMART" id="SM00062"/>
    </source>
</evidence>
<comment type="caution">
    <text evidence="4">The sequence shown here is derived from an EMBL/GenBank/DDBJ whole genome shotgun (WGS) entry which is preliminary data.</text>
</comment>
<protein>
    <recommendedName>
        <fullName evidence="3">Solute-binding protein family 3/N-terminal domain-containing protein</fullName>
    </recommendedName>
</protein>
<comment type="similarity">
    <text evidence="1">Belongs to the bacterial solute-binding protein 3 family.</text>
</comment>
<keyword evidence="2" id="KW-0732">Signal</keyword>
<feature type="domain" description="Solute-binding protein family 3/N-terminal" evidence="3">
    <location>
        <begin position="26"/>
        <end position="247"/>
    </location>
</feature>
<evidence type="ECO:0000256" key="1">
    <source>
        <dbReference type="ARBA" id="ARBA00010333"/>
    </source>
</evidence>